<evidence type="ECO:0000313" key="5">
    <source>
        <dbReference type="Proteomes" id="UP000594454"/>
    </source>
</evidence>
<keyword evidence="1 2" id="KW-0193">Cuticle</keyword>
<feature type="signal peptide" evidence="3">
    <location>
        <begin position="1"/>
        <end position="17"/>
    </location>
</feature>
<accession>A0A7R8UW76</accession>
<evidence type="ECO:0000256" key="2">
    <source>
        <dbReference type="PROSITE-ProRule" id="PRU00497"/>
    </source>
</evidence>
<dbReference type="GO" id="GO:0005615">
    <property type="term" value="C:extracellular space"/>
    <property type="evidence" value="ECO:0007669"/>
    <property type="project" value="TreeGrafter"/>
</dbReference>
<dbReference type="GO" id="GO:0031012">
    <property type="term" value="C:extracellular matrix"/>
    <property type="evidence" value="ECO:0007669"/>
    <property type="project" value="TreeGrafter"/>
</dbReference>
<dbReference type="Pfam" id="PF00379">
    <property type="entry name" value="Chitin_bind_4"/>
    <property type="match status" value="1"/>
</dbReference>
<dbReference type="OrthoDB" id="6382835at2759"/>
<keyword evidence="5" id="KW-1185">Reference proteome</keyword>
<dbReference type="OMA" id="QTHNSHG"/>
<gene>
    <name evidence="4" type="ORF">HERILL_LOCUS9766</name>
</gene>
<dbReference type="InParanoid" id="A0A7R8UW76"/>
<name>A0A7R8UW76_HERIL</name>
<dbReference type="PRINTS" id="PR00947">
    <property type="entry name" value="CUTICLE"/>
</dbReference>
<dbReference type="GO" id="GO:0042302">
    <property type="term" value="F:structural constituent of cuticle"/>
    <property type="evidence" value="ECO:0007669"/>
    <property type="project" value="UniProtKB-UniRule"/>
</dbReference>
<evidence type="ECO:0000256" key="1">
    <source>
        <dbReference type="ARBA" id="ARBA00022460"/>
    </source>
</evidence>
<dbReference type="AlphaFoldDB" id="A0A7R8UW76"/>
<dbReference type="InterPro" id="IPR000618">
    <property type="entry name" value="Insect_cuticle"/>
</dbReference>
<dbReference type="PROSITE" id="PS51155">
    <property type="entry name" value="CHIT_BIND_RR_2"/>
    <property type="match status" value="1"/>
</dbReference>
<reference evidence="4 5" key="1">
    <citation type="submission" date="2020-11" db="EMBL/GenBank/DDBJ databases">
        <authorList>
            <person name="Wallbank WR R."/>
            <person name="Pardo Diaz C."/>
            <person name="Kozak K."/>
            <person name="Martin S."/>
            <person name="Jiggins C."/>
            <person name="Moest M."/>
            <person name="Warren A I."/>
            <person name="Generalovic N T."/>
            <person name="Byers J.R.P. K."/>
            <person name="Montejo-Kovacevich G."/>
            <person name="Yen C E."/>
        </authorList>
    </citation>
    <scope>NUCLEOTIDE SEQUENCE [LARGE SCALE GENOMIC DNA]</scope>
</reference>
<dbReference type="PANTHER" id="PTHR12236:SF46">
    <property type="entry name" value="CUTICULAR PROTEIN 30B-RELATED"/>
    <property type="match status" value="1"/>
</dbReference>
<proteinExistence type="predicted"/>
<organism evidence="4 5">
    <name type="scientific">Hermetia illucens</name>
    <name type="common">Black soldier fly</name>
    <dbReference type="NCBI Taxonomy" id="343691"/>
    <lineage>
        <taxon>Eukaryota</taxon>
        <taxon>Metazoa</taxon>
        <taxon>Ecdysozoa</taxon>
        <taxon>Arthropoda</taxon>
        <taxon>Hexapoda</taxon>
        <taxon>Insecta</taxon>
        <taxon>Pterygota</taxon>
        <taxon>Neoptera</taxon>
        <taxon>Endopterygota</taxon>
        <taxon>Diptera</taxon>
        <taxon>Brachycera</taxon>
        <taxon>Stratiomyomorpha</taxon>
        <taxon>Stratiomyidae</taxon>
        <taxon>Hermetiinae</taxon>
        <taxon>Hermetia</taxon>
    </lineage>
</organism>
<dbReference type="InterPro" id="IPR051217">
    <property type="entry name" value="Insect_Cuticle_Struc_Prot"/>
</dbReference>
<dbReference type="EMBL" id="LR899012">
    <property type="protein sequence ID" value="CAD7087038.1"/>
    <property type="molecule type" value="Genomic_DNA"/>
</dbReference>
<keyword evidence="3" id="KW-0732">Signal</keyword>
<evidence type="ECO:0000313" key="4">
    <source>
        <dbReference type="EMBL" id="CAD7087038.1"/>
    </source>
</evidence>
<dbReference type="Proteomes" id="UP000594454">
    <property type="component" value="Chromosome 4"/>
</dbReference>
<sequence>MLSKFALLALLIGLCQAIPILTEDVHHDDAHYEFAYSVHDDHTGDIKDQHESRKGDVVEGEYSLIEPDGQKRTVKYSSDHHGGFQAYVERGESKHPTGKALGVASIAVGHHVAPVAYAHHVAPVVTQHISPIAIAHPVTHIAPVAHVVPVAHVAPVAVKGHVATSISNIKQTHNSHGAYN</sequence>
<evidence type="ECO:0000256" key="3">
    <source>
        <dbReference type="SAM" id="SignalP"/>
    </source>
</evidence>
<dbReference type="PANTHER" id="PTHR12236">
    <property type="entry name" value="STRUCTURAL CONTITUENT OF CUTICLE"/>
    <property type="match status" value="1"/>
</dbReference>
<protein>
    <submittedName>
        <fullName evidence="4">Uncharacterized protein</fullName>
    </submittedName>
</protein>
<feature type="chain" id="PRO_5031135149" evidence="3">
    <location>
        <begin position="18"/>
        <end position="180"/>
    </location>
</feature>